<dbReference type="PROSITE" id="PS00086">
    <property type="entry name" value="CYTOCHROME_P450"/>
    <property type="match status" value="1"/>
</dbReference>
<dbReference type="EMBL" id="NXLZ01000009">
    <property type="protein sequence ID" value="TKX30593.1"/>
    <property type="molecule type" value="Genomic_DNA"/>
</dbReference>
<evidence type="ECO:0000313" key="9">
    <source>
        <dbReference type="EMBL" id="TKX30593.1"/>
    </source>
</evidence>
<proteinExistence type="inferred from homology"/>
<dbReference type="RefSeq" id="WP_137620874.1">
    <property type="nucleotide sequence ID" value="NZ_NXLZ01000009.1"/>
</dbReference>
<dbReference type="GO" id="GO:0005506">
    <property type="term" value="F:iron ion binding"/>
    <property type="evidence" value="ECO:0007669"/>
    <property type="project" value="InterPro"/>
</dbReference>
<keyword evidence="10" id="KW-1185">Reference proteome</keyword>
<evidence type="ECO:0000256" key="6">
    <source>
        <dbReference type="ARBA" id="ARBA00023033"/>
    </source>
</evidence>
<gene>
    <name evidence="9" type="ORF">CQA69_05925</name>
</gene>
<comment type="caution">
    <text evidence="9">The sequence shown here is derived from an EMBL/GenBank/DDBJ whole genome shotgun (WGS) entry which is preliminary data.</text>
</comment>
<dbReference type="PANTHER" id="PTHR24291:SF50">
    <property type="entry name" value="BIFUNCTIONAL ALBAFLAVENONE MONOOXYGENASE_TERPENE SYNTHASE"/>
    <property type="match status" value="1"/>
</dbReference>
<organism evidence="9 10">
    <name type="scientific">Campylobacter estrildidarum</name>
    <dbReference type="NCBI Taxonomy" id="2510189"/>
    <lineage>
        <taxon>Bacteria</taxon>
        <taxon>Pseudomonadati</taxon>
        <taxon>Campylobacterota</taxon>
        <taxon>Epsilonproteobacteria</taxon>
        <taxon>Campylobacterales</taxon>
        <taxon>Campylobacteraceae</taxon>
        <taxon>Campylobacter</taxon>
    </lineage>
</organism>
<feature type="binding site" description="axial binding residue" evidence="7">
    <location>
        <position position="402"/>
    </location>
    <ligand>
        <name>heme</name>
        <dbReference type="ChEBI" id="CHEBI:30413"/>
    </ligand>
    <ligandPart>
        <name>Fe</name>
        <dbReference type="ChEBI" id="CHEBI:18248"/>
    </ligandPart>
</feature>
<accession>A0A4U7BFZ0</accession>
<sequence>MSQCPFYPKPYKNKASTFLTFLLKRRSWLDGLYERSYKMQTGYVKMPNFDLYVINDTKEVKRMMVDEVKEFPKSAFLHELLSPLLGESIFTTNGEIWKKQRELLRPSFEMTRINKVFNLMSEAVADMMDRFNKHPDNSIIEVDEAMTFVTADVIFRTIMSSKLDEQKGKKILDAFVVFQEQSVHTAMRRMFYFPKWLSYILGDRKRAKAGDTIRQVLSDIIKPRYEAVSAGDFGKFEDILSSLLLVIDSETNKRFSFEEILDQVAMLFLAGHETTASSLTWTLYLLSLYPEEQEKAYEEIIQVLKDDNIEILHLRQFKYLTNIFKESLRLYPPVGFFAREAKKDTKVRDKLIKKGSGVVIAPWLIHRHEKFWTNPNGFDPSRFDKEYKKDAYLPFGAGERICIGQGFAMQEAILILANILKAYKLELEEGFVPDVVGRLTIRSANGMKIKFSKRDLKDEK</sequence>
<reference evidence="9 10" key="1">
    <citation type="submission" date="2018-05" db="EMBL/GenBank/DDBJ databases">
        <title>Novel Campyloabacter and Helicobacter Species and Strains.</title>
        <authorList>
            <person name="Mannion A.J."/>
            <person name="Shen Z."/>
            <person name="Fox J.G."/>
        </authorList>
    </citation>
    <scope>NUCLEOTIDE SEQUENCE [LARGE SCALE GENOMIC DNA]</scope>
    <source>
        <strain evidence="10">MIT17-664</strain>
    </source>
</reference>
<comment type="cofactor">
    <cofactor evidence="7">
        <name>heme</name>
        <dbReference type="ChEBI" id="CHEBI:30413"/>
    </cofactor>
</comment>
<evidence type="ECO:0000256" key="3">
    <source>
        <dbReference type="ARBA" id="ARBA00022723"/>
    </source>
</evidence>
<dbReference type="GO" id="GO:0020037">
    <property type="term" value="F:heme binding"/>
    <property type="evidence" value="ECO:0007669"/>
    <property type="project" value="InterPro"/>
</dbReference>
<keyword evidence="2 7" id="KW-0349">Heme</keyword>
<dbReference type="OrthoDB" id="9764248at2"/>
<dbReference type="PANTHER" id="PTHR24291">
    <property type="entry name" value="CYTOCHROME P450 FAMILY 4"/>
    <property type="match status" value="1"/>
</dbReference>
<evidence type="ECO:0000256" key="4">
    <source>
        <dbReference type="ARBA" id="ARBA00023002"/>
    </source>
</evidence>
<keyword evidence="4 8" id="KW-0560">Oxidoreductase</keyword>
<evidence type="ECO:0000256" key="7">
    <source>
        <dbReference type="PIRSR" id="PIRSR602401-1"/>
    </source>
</evidence>
<keyword evidence="3 7" id="KW-0479">Metal-binding</keyword>
<dbReference type="InterPro" id="IPR050196">
    <property type="entry name" value="Cytochrome_P450_Monoox"/>
</dbReference>
<dbReference type="PRINTS" id="PR00463">
    <property type="entry name" value="EP450I"/>
</dbReference>
<evidence type="ECO:0000256" key="1">
    <source>
        <dbReference type="ARBA" id="ARBA00010617"/>
    </source>
</evidence>
<evidence type="ECO:0000256" key="5">
    <source>
        <dbReference type="ARBA" id="ARBA00023004"/>
    </source>
</evidence>
<evidence type="ECO:0000313" key="10">
    <source>
        <dbReference type="Proteomes" id="UP000308838"/>
    </source>
</evidence>
<dbReference type="Gene3D" id="1.10.630.10">
    <property type="entry name" value="Cytochrome P450"/>
    <property type="match status" value="1"/>
</dbReference>
<dbReference type="InterPro" id="IPR001128">
    <property type="entry name" value="Cyt_P450"/>
</dbReference>
<dbReference type="Pfam" id="PF00067">
    <property type="entry name" value="p450"/>
    <property type="match status" value="1"/>
</dbReference>
<dbReference type="PRINTS" id="PR00385">
    <property type="entry name" value="P450"/>
</dbReference>
<dbReference type="Proteomes" id="UP000308838">
    <property type="component" value="Unassembled WGS sequence"/>
</dbReference>
<protein>
    <submittedName>
        <fullName evidence="9">Cytochrome P450</fullName>
    </submittedName>
</protein>
<dbReference type="GO" id="GO:0004497">
    <property type="term" value="F:monooxygenase activity"/>
    <property type="evidence" value="ECO:0007669"/>
    <property type="project" value="UniProtKB-KW"/>
</dbReference>
<dbReference type="AlphaFoldDB" id="A0A4U7BFZ0"/>
<name>A0A4U7BFZ0_9BACT</name>
<comment type="similarity">
    <text evidence="1 8">Belongs to the cytochrome P450 family.</text>
</comment>
<dbReference type="SUPFAM" id="SSF48264">
    <property type="entry name" value="Cytochrome P450"/>
    <property type="match status" value="1"/>
</dbReference>
<dbReference type="InterPro" id="IPR017972">
    <property type="entry name" value="Cyt_P450_CS"/>
</dbReference>
<keyword evidence="6 8" id="KW-0503">Monooxygenase</keyword>
<dbReference type="InterPro" id="IPR002401">
    <property type="entry name" value="Cyt_P450_E_grp-I"/>
</dbReference>
<evidence type="ECO:0000256" key="8">
    <source>
        <dbReference type="RuleBase" id="RU000461"/>
    </source>
</evidence>
<keyword evidence="5 7" id="KW-0408">Iron</keyword>
<dbReference type="InterPro" id="IPR036396">
    <property type="entry name" value="Cyt_P450_sf"/>
</dbReference>
<dbReference type="GO" id="GO:0016705">
    <property type="term" value="F:oxidoreductase activity, acting on paired donors, with incorporation or reduction of molecular oxygen"/>
    <property type="evidence" value="ECO:0007669"/>
    <property type="project" value="InterPro"/>
</dbReference>
<evidence type="ECO:0000256" key="2">
    <source>
        <dbReference type="ARBA" id="ARBA00022617"/>
    </source>
</evidence>